<dbReference type="GO" id="GO:0019568">
    <property type="term" value="P:arabinose catabolic process"/>
    <property type="evidence" value="ECO:0007669"/>
    <property type="project" value="UniProtKB-KW"/>
</dbReference>
<evidence type="ECO:0000256" key="11">
    <source>
        <dbReference type="ARBA" id="ARBA00049317"/>
    </source>
</evidence>
<evidence type="ECO:0000259" key="12">
    <source>
        <dbReference type="Pfam" id="PF00107"/>
    </source>
</evidence>
<reference evidence="13" key="1">
    <citation type="submission" date="2021-03" db="EMBL/GenBank/DDBJ databases">
        <title>Revisited historic fungal species revealed as producer of novel bioactive compounds through whole genome sequencing and comparative genomics.</title>
        <authorList>
            <person name="Vignolle G.A."/>
            <person name="Hochenegger N."/>
            <person name="Mach R.L."/>
            <person name="Mach-Aigner A.R."/>
            <person name="Javad Rahimi M."/>
            <person name="Salim K.A."/>
            <person name="Chan C.M."/>
            <person name="Lim L.B.L."/>
            <person name="Cai F."/>
            <person name="Druzhinina I.S."/>
            <person name="U'Ren J.M."/>
            <person name="Derntl C."/>
        </authorList>
    </citation>
    <scope>NUCLEOTIDE SEQUENCE</scope>
    <source>
        <strain evidence="13">TUCIM 5799</strain>
    </source>
</reference>
<dbReference type="EC" id="1.1.1.12" evidence="9"/>
<keyword evidence="4" id="KW-0862">Zinc</keyword>
<name>A0A9Q0AN75_9PEZI</name>
<evidence type="ECO:0000256" key="9">
    <source>
        <dbReference type="ARBA" id="ARBA00038954"/>
    </source>
</evidence>
<evidence type="ECO:0000256" key="5">
    <source>
        <dbReference type="ARBA" id="ARBA00022935"/>
    </source>
</evidence>
<dbReference type="PANTHER" id="PTHR43161:SF9">
    <property type="entry name" value="SORBITOL DEHYDROGENASE"/>
    <property type="match status" value="1"/>
</dbReference>
<sequence>MAFAADPPHTHGTLTKFFGVSADFCYKIPDSLHTREGILLEPLAVAVHAIRLADVRPGHRLVVFGAGTVGLFCAVVAREFGASTVISVDLLPGKLDVARKLVGAEVSRSWVPNSSYTAEENAQDLMETYELEDGADIVIDATGAESSVQTAMCILQPGGTYVQVGMGKRNIQFPIAEICERELSVKGSYRYGTGDFELAMSLVQRERIKFDGLITGEFSFEQASEAWESTRRGDGVKNVIKGPGD</sequence>
<feature type="domain" description="Alcohol dehydrogenase-like C-terminal" evidence="12">
    <location>
        <begin position="69"/>
        <end position="204"/>
    </location>
</feature>
<keyword evidence="6" id="KW-0560">Oxidoreductase</keyword>
<dbReference type="EMBL" id="JAFIMR010000026">
    <property type="protein sequence ID" value="KAI1863030.1"/>
    <property type="molecule type" value="Genomic_DNA"/>
</dbReference>
<dbReference type="FunFam" id="3.40.50.720:FF:000068">
    <property type="entry name" value="Sorbitol dehydrogenase"/>
    <property type="match status" value="1"/>
</dbReference>
<dbReference type="GO" id="GO:0046872">
    <property type="term" value="F:metal ion binding"/>
    <property type="evidence" value="ECO:0007669"/>
    <property type="project" value="UniProtKB-KW"/>
</dbReference>
<keyword evidence="7" id="KW-0520">NAD</keyword>
<gene>
    <name evidence="13" type="ORF">JX265_009076</name>
</gene>
<dbReference type="InterPro" id="IPR011032">
    <property type="entry name" value="GroES-like_sf"/>
</dbReference>
<evidence type="ECO:0000256" key="1">
    <source>
        <dbReference type="ARBA" id="ARBA00001947"/>
    </source>
</evidence>
<dbReference type="GO" id="GO:0050019">
    <property type="term" value="F:L-arabinitol 4-dehydrogenase activity"/>
    <property type="evidence" value="ECO:0007669"/>
    <property type="project" value="UniProtKB-EC"/>
</dbReference>
<comment type="caution">
    <text evidence="13">The sequence shown here is derived from an EMBL/GenBank/DDBJ whole genome shotgun (WGS) entry which is preliminary data.</text>
</comment>
<organism evidence="13 14">
    <name type="scientific">Neoarthrinium moseri</name>
    <dbReference type="NCBI Taxonomy" id="1658444"/>
    <lineage>
        <taxon>Eukaryota</taxon>
        <taxon>Fungi</taxon>
        <taxon>Dikarya</taxon>
        <taxon>Ascomycota</taxon>
        <taxon>Pezizomycotina</taxon>
        <taxon>Sordariomycetes</taxon>
        <taxon>Xylariomycetidae</taxon>
        <taxon>Amphisphaeriales</taxon>
        <taxon>Apiosporaceae</taxon>
        <taxon>Neoarthrinium</taxon>
    </lineage>
</organism>
<dbReference type="InterPro" id="IPR036291">
    <property type="entry name" value="NAD(P)-bd_dom_sf"/>
</dbReference>
<evidence type="ECO:0000256" key="3">
    <source>
        <dbReference type="ARBA" id="ARBA00022723"/>
    </source>
</evidence>
<dbReference type="Pfam" id="PF00107">
    <property type="entry name" value="ADH_zinc_N"/>
    <property type="match status" value="1"/>
</dbReference>
<evidence type="ECO:0000313" key="13">
    <source>
        <dbReference type="EMBL" id="KAI1863030.1"/>
    </source>
</evidence>
<dbReference type="SUPFAM" id="SSF51735">
    <property type="entry name" value="NAD(P)-binding Rossmann-fold domains"/>
    <property type="match status" value="1"/>
</dbReference>
<keyword evidence="5" id="KW-0119">Carbohydrate metabolism</keyword>
<comment type="catalytic activity">
    <reaction evidence="11">
        <text>L-arabinitol + NAD(+) = L-xylulose + NADH + H(+)</text>
        <dbReference type="Rhea" id="RHEA:16381"/>
        <dbReference type="ChEBI" id="CHEBI:15378"/>
        <dbReference type="ChEBI" id="CHEBI:17399"/>
        <dbReference type="ChEBI" id="CHEBI:18403"/>
        <dbReference type="ChEBI" id="CHEBI:57540"/>
        <dbReference type="ChEBI" id="CHEBI:57945"/>
        <dbReference type="EC" id="1.1.1.12"/>
    </reaction>
</comment>
<dbReference type="GO" id="GO:0006062">
    <property type="term" value="P:sorbitol catabolic process"/>
    <property type="evidence" value="ECO:0007669"/>
    <property type="project" value="TreeGrafter"/>
</dbReference>
<keyword evidence="3" id="KW-0479">Metal-binding</keyword>
<evidence type="ECO:0000256" key="4">
    <source>
        <dbReference type="ARBA" id="ARBA00022833"/>
    </source>
</evidence>
<dbReference type="Proteomes" id="UP000829685">
    <property type="component" value="Unassembled WGS sequence"/>
</dbReference>
<dbReference type="InterPro" id="IPR013149">
    <property type="entry name" value="ADH-like_C"/>
</dbReference>
<keyword evidence="5" id="KW-0054">Arabinose catabolism</keyword>
<accession>A0A9Q0AN75</accession>
<dbReference type="PANTHER" id="PTHR43161">
    <property type="entry name" value="SORBITOL DEHYDROGENASE"/>
    <property type="match status" value="1"/>
</dbReference>
<protein>
    <recommendedName>
        <fullName evidence="10">L-arabinitol 4-dehydrogenase</fullName>
        <ecNumber evidence="9">1.1.1.12</ecNumber>
    </recommendedName>
</protein>
<evidence type="ECO:0000256" key="2">
    <source>
        <dbReference type="ARBA" id="ARBA00008072"/>
    </source>
</evidence>
<dbReference type="Gene3D" id="3.90.180.10">
    <property type="entry name" value="Medium-chain alcohol dehydrogenases, catalytic domain"/>
    <property type="match status" value="1"/>
</dbReference>
<comment type="pathway">
    <text evidence="8">Carbohydrate degradation; L-arabinose degradation via L-arabinitol; D-xylulose 5-phosphate from L-arabinose (fungal route): step 2/5.</text>
</comment>
<dbReference type="AlphaFoldDB" id="A0A9Q0AN75"/>
<evidence type="ECO:0000256" key="10">
    <source>
        <dbReference type="ARBA" id="ARBA00039783"/>
    </source>
</evidence>
<dbReference type="Gene3D" id="3.40.50.720">
    <property type="entry name" value="NAD(P)-binding Rossmann-like Domain"/>
    <property type="match status" value="1"/>
</dbReference>
<comment type="similarity">
    <text evidence="2">Belongs to the zinc-containing alcohol dehydrogenase family.</text>
</comment>
<keyword evidence="14" id="KW-1185">Reference proteome</keyword>
<evidence type="ECO:0000256" key="7">
    <source>
        <dbReference type="ARBA" id="ARBA00023027"/>
    </source>
</evidence>
<comment type="cofactor">
    <cofactor evidence="1">
        <name>Zn(2+)</name>
        <dbReference type="ChEBI" id="CHEBI:29105"/>
    </cofactor>
</comment>
<evidence type="ECO:0000256" key="8">
    <source>
        <dbReference type="ARBA" id="ARBA00037881"/>
    </source>
</evidence>
<dbReference type="GO" id="GO:0003939">
    <property type="term" value="F:L-iditol 2-dehydrogenase (NAD+) activity"/>
    <property type="evidence" value="ECO:0007669"/>
    <property type="project" value="TreeGrafter"/>
</dbReference>
<proteinExistence type="inferred from homology"/>
<evidence type="ECO:0000256" key="6">
    <source>
        <dbReference type="ARBA" id="ARBA00023002"/>
    </source>
</evidence>
<dbReference type="SUPFAM" id="SSF50129">
    <property type="entry name" value="GroES-like"/>
    <property type="match status" value="1"/>
</dbReference>
<evidence type="ECO:0000313" key="14">
    <source>
        <dbReference type="Proteomes" id="UP000829685"/>
    </source>
</evidence>